<comment type="caution">
    <text evidence="2">The sequence shown here is derived from an EMBL/GenBank/DDBJ whole genome shotgun (WGS) entry which is preliminary data.</text>
</comment>
<sequence length="173" mass="19691">MVHVLAEDGKLLRVVKLTDYTAEKVRTFYPASELKEKWADLEERAEILSRLEERGIDFEELAQAAGRPQADPFDLLCHLAYGAPLLTRLERAEKLRKKERNFFDRYGPEARAVLEELLEKYADHGIGEFEIPEALTLPPISGYGNVKEISGFFGGPERLRAAVRELQTLLYAV</sequence>
<dbReference type="Pfam" id="PF08463">
    <property type="entry name" value="EcoEI_R_C"/>
    <property type="match status" value="1"/>
</dbReference>
<name>A0ABT5X8L2_9EURY</name>
<reference evidence="2 3" key="1">
    <citation type="submission" date="2023-03" db="EMBL/GenBank/DDBJ databases">
        <title>WGS of Methanotrichaceae archaeon Mx.</title>
        <authorList>
            <person name="Sorokin D.Y."/>
            <person name="Merkel A.Y."/>
        </authorList>
    </citation>
    <scope>NUCLEOTIDE SEQUENCE [LARGE SCALE GENOMIC DNA]</scope>
    <source>
        <strain evidence="2 3">Mx</strain>
    </source>
</reference>
<evidence type="ECO:0000313" key="3">
    <source>
        <dbReference type="Proteomes" id="UP001220010"/>
    </source>
</evidence>
<accession>A0ABT5X8L2</accession>
<organism evidence="2 3">
    <name type="scientific">Candidatus Methanocrinis natronophilus</name>
    <dbReference type="NCBI Taxonomy" id="3033396"/>
    <lineage>
        <taxon>Archaea</taxon>
        <taxon>Methanobacteriati</taxon>
        <taxon>Methanobacteriota</taxon>
        <taxon>Stenosarchaea group</taxon>
        <taxon>Methanomicrobia</taxon>
        <taxon>Methanotrichales</taxon>
        <taxon>Methanotrichaceae</taxon>
        <taxon>Methanocrinis</taxon>
    </lineage>
</organism>
<dbReference type="EMBL" id="JARFPK010000024">
    <property type="protein sequence ID" value="MDF0590998.1"/>
    <property type="molecule type" value="Genomic_DNA"/>
</dbReference>
<evidence type="ECO:0000259" key="1">
    <source>
        <dbReference type="Pfam" id="PF08463"/>
    </source>
</evidence>
<keyword evidence="3" id="KW-1185">Reference proteome</keyword>
<dbReference type="InterPro" id="IPR013670">
    <property type="entry name" value="EcoEI_R_C_dom"/>
</dbReference>
<dbReference type="Proteomes" id="UP001220010">
    <property type="component" value="Unassembled WGS sequence"/>
</dbReference>
<evidence type="ECO:0000313" key="2">
    <source>
        <dbReference type="EMBL" id="MDF0590998.1"/>
    </source>
</evidence>
<protein>
    <submittedName>
        <fullName evidence="2">Type I restriction-modification enzyme R subunit C-terminal domain-containing protein</fullName>
    </submittedName>
</protein>
<gene>
    <name evidence="2" type="ORF">P0O15_07435</name>
</gene>
<feature type="domain" description="EcoEI R protein C-terminal" evidence="1">
    <location>
        <begin position="17"/>
        <end position="171"/>
    </location>
</feature>
<proteinExistence type="predicted"/>